<dbReference type="PROSITE" id="PS51257">
    <property type="entry name" value="PROKAR_LIPOPROTEIN"/>
    <property type="match status" value="1"/>
</dbReference>
<gene>
    <name evidence="2" type="ORF">AWB66_05096</name>
</gene>
<evidence type="ECO:0008006" key="4">
    <source>
        <dbReference type="Google" id="ProtNLM"/>
    </source>
</evidence>
<name>A0A158K183_9BURK</name>
<protein>
    <recommendedName>
        <fullName evidence="4">Lipoprotein</fullName>
    </recommendedName>
</protein>
<keyword evidence="3" id="KW-1185">Reference proteome</keyword>
<dbReference type="STRING" id="326475.AWB66_05096"/>
<dbReference type="AlphaFoldDB" id="A0A158K183"/>
<dbReference type="RefSeq" id="WP_087632866.1">
    <property type="nucleotide sequence ID" value="NZ_FCNZ02000025.1"/>
</dbReference>
<proteinExistence type="predicted"/>
<sequence length="111" mass="11429">MRSWLALIVAPCVALACLSVNYLLVWTMTSRCPAASAAPLNGVSAGSLAVCVAATVFAWLRWRSTRNDASADSPARPARAGFVAAVATGVGVLSAVSVIVMAIPQWLLAPC</sequence>
<evidence type="ECO:0000313" key="2">
    <source>
        <dbReference type="EMBL" id="SAL74954.1"/>
    </source>
</evidence>
<keyword evidence="1" id="KW-0472">Membrane</keyword>
<feature type="transmembrane region" description="Helical" evidence="1">
    <location>
        <begin position="43"/>
        <end position="62"/>
    </location>
</feature>
<keyword evidence="1" id="KW-0812">Transmembrane</keyword>
<evidence type="ECO:0000256" key="1">
    <source>
        <dbReference type="SAM" id="Phobius"/>
    </source>
</evidence>
<organism evidence="2 3">
    <name type="scientific">Caballeronia telluris</name>
    <dbReference type="NCBI Taxonomy" id="326475"/>
    <lineage>
        <taxon>Bacteria</taxon>
        <taxon>Pseudomonadati</taxon>
        <taxon>Pseudomonadota</taxon>
        <taxon>Betaproteobacteria</taxon>
        <taxon>Burkholderiales</taxon>
        <taxon>Burkholderiaceae</taxon>
        <taxon>Caballeronia</taxon>
    </lineage>
</organism>
<evidence type="ECO:0000313" key="3">
    <source>
        <dbReference type="Proteomes" id="UP000054717"/>
    </source>
</evidence>
<feature type="transmembrane region" description="Helical" evidence="1">
    <location>
        <begin position="82"/>
        <end position="107"/>
    </location>
</feature>
<dbReference type="EMBL" id="FCNZ02000025">
    <property type="protein sequence ID" value="SAL74954.1"/>
    <property type="molecule type" value="Genomic_DNA"/>
</dbReference>
<dbReference type="Proteomes" id="UP000054717">
    <property type="component" value="Unassembled WGS sequence"/>
</dbReference>
<accession>A0A158K183</accession>
<reference evidence="2" key="1">
    <citation type="submission" date="2016-01" db="EMBL/GenBank/DDBJ databases">
        <authorList>
            <person name="Peeters Charlotte."/>
        </authorList>
    </citation>
    <scope>NUCLEOTIDE SEQUENCE</scope>
    <source>
        <strain evidence="2">LMG 22936</strain>
    </source>
</reference>
<comment type="caution">
    <text evidence="2">The sequence shown here is derived from an EMBL/GenBank/DDBJ whole genome shotgun (WGS) entry which is preliminary data.</text>
</comment>
<keyword evidence="1" id="KW-1133">Transmembrane helix</keyword>